<dbReference type="Pfam" id="PF00170">
    <property type="entry name" value="bZIP_1"/>
    <property type="match status" value="1"/>
</dbReference>
<dbReference type="CDD" id="cd12193">
    <property type="entry name" value="bZIP_GCN4"/>
    <property type="match status" value="1"/>
</dbReference>
<evidence type="ECO:0000256" key="5">
    <source>
        <dbReference type="ARBA" id="ARBA00023159"/>
    </source>
</evidence>
<evidence type="ECO:0000313" key="11">
    <source>
        <dbReference type="EMBL" id="KGK39275.1"/>
    </source>
</evidence>
<comment type="subcellular location">
    <subcellularLocation>
        <location evidence="1">Nucleus</location>
    </subcellularLocation>
</comment>
<keyword evidence="5" id="KW-0010">Activator</keyword>
<dbReference type="PROSITE" id="PS00036">
    <property type="entry name" value="BZIP_BASIC"/>
    <property type="match status" value="1"/>
</dbReference>
<evidence type="ECO:0000256" key="8">
    <source>
        <dbReference type="ARBA" id="ARBA00061302"/>
    </source>
</evidence>
<evidence type="ECO:0000256" key="1">
    <source>
        <dbReference type="ARBA" id="ARBA00004123"/>
    </source>
</evidence>
<accession>A0A099P2W5</accession>
<dbReference type="eggNOG" id="KOG0837">
    <property type="taxonomic scope" value="Eukaryota"/>
</dbReference>
<proteinExistence type="inferred from homology"/>
<keyword evidence="2" id="KW-0028">Amino-acid biosynthesis</keyword>
<dbReference type="AlphaFoldDB" id="A0A099P2W5"/>
<reference evidence="12" key="1">
    <citation type="journal article" date="2014" name="Microb. Cell Fact.">
        <title>Exploiting Issatchenkia orientalis SD108 for succinic acid production.</title>
        <authorList>
            <person name="Xiao H."/>
            <person name="Shao Z."/>
            <person name="Jiang Y."/>
            <person name="Dole S."/>
            <person name="Zhao H."/>
        </authorList>
    </citation>
    <scope>NUCLEOTIDE SEQUENCE [LARGE SCALE GENOMIC DNA]</scope>
    <source>
        <strain evidence="12">SD108</strain>
    </source>
</reference>
<dbReference type="Gene3D" id="3.30.160.60">
    <property type="entry name" value="Classic Zinc Finger"/>
    <property type="match status" value="1"/>
</dbReference>
<dbReference type="SMART" id="SM00338">
    <property type="entry name" value="BRLZ"/>
    <property type="match status" value="1"/>
</dbReference>
<dbReference type="HOGENOM" id="CLU_068501_0_0_1"/>
<dbReference type="EMBL" id="JQFK01000010">
    <property type="protein sequence ID" value="KGK39275.1"/>
    <property type="molecule type" value="Genomic_DNA"/>
</dbReference>
<evidence type="ECO:0000256" key="6">
    <source>
        <dbReference type="ARBA" id="ARBA00023163"/>
    </source>
</evidence>
<name>A0A099P2W5_PICKU</name>
<sequence>MLLGENLYATNSLASPLDILPSSNDEYILQEAPRLENSDLLLETLDLNLMKDDGASSPVSPIVDEQLTPFVVNGDVFDSVFKNNESPLSSDSSESYDSDLNGLFGLNDGVPCKSLDDDDIFKALDFNADLETRSKSSGPLMVTTTSPSIIMESPGPSKRSYSTADLDSGSSDNKRQQTASQTKDKLGCTPYTRKQRSSPLPPVVPKGEDSASLKRARNTEAARRSRARKMERMSQLENKCEGLIKENESLKAQLEHLKKLLDSKV</sequence>
<keyword evidence="4" id="KW-0238">DNA-binding</keyword>
<dbReference type="FunFam" id="3.30.160.60:FF:001491">
    <property type="entry name" value="Cross-pathway control protein A"/>
    <property type="match status" value="1"/>
</dbReference>
<gene>
    <name evidence="11" type="ORF">JL09_g1530</name>
</gene>
<dbReference type="PANTHER" id="PTHR13044">
    <property type="entry name" value="ACTIVATING TRANSCRIPTION FACTOR ATF 4/5"/>
    <property type="match status" value="1"/>
</dbReference>
<feature type="compositionally biased region" description="Polar residues" evidence="9">
    <location>
        <begin position="159"/>
        <end position="181"/>
    </location>
</feature>
<comment type="caution">
    <text evidence="11">The sequence shown here is derived from an EMBL/GenBank/DDBJ whole genome shotgun (WGS) entry which is preliminary data.</text>
</comment>
<dbReference type="GO" id="GO:0005634">
    <property type="term" value="C:nucleus"/>
    <property type="evidence" value="ECO:0007669"/>
    <property type="project" value="UniProtKB-SubCell"/>
</dbReference>
<evidence type="ECO:0000256" key="7">
    <source>
        <dbReference type="ARBA" id="ARBA00023242"/>
    </source>
</evidence>
<keyword evidence="6" id="KW-0804">Transcription</keyword>
<keyword evidence="7" id="KW-0539">Nucleus</keyword>
<feature type="domain" description="BZIP" evidence="10">
    <location>
        <begin position="208"/>
        <end position="259"/>
    </location>
</feature>
<keyword evidence="3" id="KW-0805">Transcription regulation</keyword>
<feature type="compositionally biased region" description="Basic and acidic residues" evidence="9">
    <location>
        <begin position="206"/>
        <end position="234"/>
    </location>
</feature>
<dbReference type="GO" id="GO:0008652">
    <property type="term" value="P:amino acid biosynthetic process"/>
    <property type="evidence" value="ECO:0007669"/>
    <property type="project" value="UniProtKB-KW"/>
</dbReference>
<dbReference type="PROSITE" id="PS50217">
    <property type="entry name" value="BZIP"/>
    <property type="match status" value="1"/>
</dbReference>
<dbReference type="Proteomes" id="UP000029867">
    <property type="component" value="Unassembled WGS sequence"/>
</dbReference>
<evidence type="ECO:0000256" key="2">
    <source>
        <dbReference type="ARBA" id="ARBA00022605"/>
    </source>
</evidence>
<evidence type="ECO:0000259" key="10">
    <source>
        <dbReference type="PROSITE" id="PS50217"/>
    </source>
</evidence>
<protein>
    <recommendedName>
        <fullName evidence="10">BZIP domain-containing protein</fullName>
    </recommendedName>
</protein>
<evidence type="ECO:0000256" key="4">
    <source>
        <dbReference type="ARBA" id="ARBA00023125"/>
    </source>
</evidence>
<dbReference type="GO" id="GO:0000977">
    <property type="term" value="F:RNA polymerase II transcription regulatory region sequence-specific DNA binding"/>
    <property type="evidence" value="ECO:0007669"/>
    <property type="project" value="TreeGrafter"/>
</dbReference>
<evidence type="ECO:0000313" key="12">
    <source>
        <dbReference type="Proteomes" id="UP000029867"/>
    </source>
</evidence>
<dbReference type="GO" id="GO:0001228">
    <property type="term" value="F:DNA-binding transcription activator activity, RNA polymerase II-specific"/>
    <property type="evidence" value="ECO:0007669"/>
    <property type="project" value="TreeGrafter"/>
</dbReference>
<dbReference type="PANTHER" id="PTHR13044:SF14">
    <property type="entry name" value="CRYPTOCEPHAL, ISOFORM A"/>
    <property type="match status" value="1"/>
</dbReference>
<evidence type="ECO:0000256" key="3">
    <source>
        <dbReference type="ARBA" id="ARBA00023015"/>
    </source>
</evidence>
<dbReference type="InterPro" id="IPR004827">
    <property type="entry name" value="bZIP"/>
</dbReference>
<dbReference type="VEuPathDB" id="FungiDB:C5L36_0B11000"/>
<evidence type="ECO:0000256" key="9">
    <source>
        <dbReference type="SAM" id="MobiDB-lite"/>
    </source>
</evidence>
<feature type="region of interest" description="Disordered" evidence="9">
    <location>
        <begin position="134"/>
        <end position="234"/>
    </location>
</feature>
<comment type="similarity">
    <text evidence="8">Belongs to the bZIP family. GCN4 subfamily.</text>
</comment>
<organism evidence="11 12">
    <name type="scientific">Pichia kudriavzevii</name>
    <name type="common">Yeast</name>
    <name type="synonym">Issatchenkia orientalis</name>
    <dbReference type="NCBI Taxonomy" id="4909"/>
    <lineage>
        <taxon>Eukaryota</taxon>
        <taxon>Fungi</taxon>
        <taxon>Dikarya</taxon>
        <taxon>Ascomycota</taxon>
        <taxon>Saccharomycotina</taxon>
        <taxon>Pichiomycetes</taxon>
        <taxon>Pichiales</taxon>
        <taxon>Pichiaceae</taxon>
        <taxon>Pichia</taxon>
    </lineage>
</organism>
<dbReference type="InterPro" id="IPR046347">
    <property type="entry name" value="bZIP_sf"/>
</dbReference>
<dbReference type="SUPFAM" id="SSF57959">
    <property type="entry name" value="Leucine zipper domain"/>
    <property type="match status" value="1"/>
</dbReference>